<dbReference type="OrthoDB" id="6359816at2759"/>
<organism evidence="2 3">
    <name type="scientific">Hermanssonia centrifuga</name>
    <dbReference type="NCBI Taxonomy" id="98765"/>
    <lineage>
        <taxon>Eukaryota</taxon>
        <taxon>Fungi</taxon>
        <taxon>Dikarya</taxon>
        <taxon>Basidiomycota</taxon>
        <taxon>Agaricomycotina</taxon>
        <taxon>Agaricomycetes</taxon>
        <taxon>Polyporales</taxon>
        <taxon>Meruliaceae</taxon>
        <taxon>Hermanssonia</taxon>
    </lineage>
</organism>
<feature type="compositionally biased region" description="Basic and acidic residues" evidence="1">
    <location>
        <begin position="145"/>
        <end position="158"/>
    </location>
</feature>
<dbReference type="AlphaFoldDB" id="A0A2R6RIA3"/>
<name>A0A2R6RIA3_9APHY</name>
<protein>
    <submittedName>
        <fullName evidence="2">Uncharacterized protein</fullName>
    </submittedName>
</protein>
<accession>A0A2R6RIA3</accession>
<dbReference type="Gene3D" id="3.30.710.10">
    <property type="entry name" value="Potassium Channel Kv1.1, Chain A"/>
    <property type="match status" value="1"/>
</dbReference>
<reference evidence="2 3" key="1">
    <citation type="submission" date="2018-02" db="EMBL/GenBank/DDBJ databases">
        <title>Genome sequence of the basidiomycete white-rot fungus Phlebia centrifuga.</title>
        <authorList>
            <person name="Granchi Z."/>
            <person name="Peng M."/>
            <person name="de Vries R.P."/>
            <person name="Hilden K."/>
            <person name="Makela M.R."/>
            <person name="Grigoriev I."/>
            <person name="Riley R."/>
        </authorList>
    </citation>
    <scope>NUCLEOTIDE SEQUENCE [LARGE SCALE GENOMIC DNA]</scope>
    <source>
        <strain evidence="2 3">FBCC195</strain>
    </source>
</reference>
<comment type="caution">
    <text evidence="2">The sequence shown here is derived from an EMBL/GenBank/DDBJ whole genome shotgun (WGS) entry which is preliminary data.</text>
</comment>
<feature type="region of interest" description="Disordered" evidence="1">
    <location>
        <begin position="138"/>
        <end position="168"/>
    </location>
</feature>
<dbReference type="EMBL" id="MLYV02000256">
    <property type="protein sequence ID" value="PSS29751.1"/>
    <property type="molecule type" value="Genomic_DNA"/>
</dbReference>
<dbReference type="InterPro" id="IPR011333">
    <property type="entry name" value="SKP1/BTB/POZ_sf"/>
</dbReference>
<proteinExistence type="predicted"/>
<dbReference type="STRING" id="98765.A0A2R6RIA3"/>
<evidence type="ECO:0000313" key="2">
    <source>
        <dbReference type="EMBL" id="PSS29751.1"/>
    </source>
</evidence>
<evidence type="ECO:0000256" key="1">
    <source>
        <dbReference type="SAM" id="MobiDB-lite"/>
    </source>
</evidence>
<sequence length="358" mass="40362">MTYNFKCGEAIGWSKWLNLETFQENRMMKGENAVVVHATLKFAPMWPIISTSTLDVVHCALRGEEPANVRYIVYERRSRSGKLSNPRPLFTTRKALAQLCRNGNLDDINDVGLPPCIASVVLGDMELPRPHAFTSYRDDDSDFEFDPHGDESVDHEMPEIEDENSSMQTDDTAVEVKSEQRNLNAWLADLPKCSGKTVVLLGAAARTWESILYWLYTGVIAFAPLSSAGKQKRDEFIQEYLTANPGRPIPTSCKSIYRLADDLNLGSLKRRALQHLESQLTAETNLHELFSDFTSKREDVKRIELLEVIKHWDKLKSSTALKEKLVEITSGKLPHAAGVLADLLMRTSLNDDDHPEKS</sequence>
<evidence type="ECO:0000313" key="3">
    <source>
        <dbReference type="Proteomes" id="UP000186601"/>
    </source>
</evidence>
<gene>
    <name evidence="2" type="ORF">PHLCEN_2v2899</name>
</gene>
<keyword evidence="3" id="KW-1185">Reference proteome</keyword>
<dbReference type="Proteomes" id="UP000186601">
    <property type="component" value="Unassembled WGS sequence"/>
</dbReference>